<comment type="similarity">
    <text evidence="2">Belongs to the UPF0719 family.</text>
</comment>
<feature type="transmembrane region" description="Helical" evidence="7">
    <location>
        <begin position="12"/>
        <end position="29"/>
    </location>
</feature>
<sequence length="278" mass="30284">MDIIITQYLENSAFLALFLVVVCIAKWLYNLLTSYNTFEQIIEKRNTALAVSIAGFIIAVTMIYIAVLKGPSRGLINDLINVGLYSAMGLGMLFLARLINDKLLLSKFCNHQQIIEHQRLSVGIVQSASYIAAGLVIAGSLTGEGSLISAVVFYVLGQITLLIFSKVYDLITRFEFQHEIEKGNVAAAVSFAATKIALGIILLHALVGGFNSWFESISLFFIDAIIALILLPLVRIVVDIVLLPKIKIDDAIEAQNTAVAIIEGFVAISVAAVIFYTL</sequence>
<feature type="transmembrane region" description="Helical" evidence="7">
    <location>
        <begin position="258"/>
        <end position="277"/>
    </location>
</feature>
<evidence type="ECO:0000256" key="6">
    <source>
        <dbReference type="ARBA" id="ARBA00023136"/>
    </source>
</evidence>
<keyword evidence="9" id="KW-1185">Reference proteome</keyword>
<organism evidence="8 9">
    <name type="scientific">Catenovulum sediminis</name>
    <dbReference type="NCBI Taxonomy" id="1740262"/>
    <lineage>
        <taxon>Bacteria</taxon>
        <taxon>Pseudomonadati</taxon>
        <taxon>Pseudomonadota</taxon>
        <taxon>Gammaproteobacteria</taxon>
        <taxon>Alteromonadales</taxon>
        <taxon>Alteromonadaceae</taxon>
        <taxon>Catenovulum</taxon>
    </lineage>
</organism>
<feature type="transmembrane region" description="Helical" evidence="7">
    <location>
        <begin position="219"/>
        <end position="238"/>
    </location>
</feature>
<proteinExistence type="inferred from homology"/>
<dbReference type="Proteomes" id="UP001467690">
    <property type="component" value="Unassembled WGS sequence"/>
</dbReference>
<dbReference type="EMBL" id="JBELOE010000083">
    <property type="protein sequence ID" value="MER2491116.1"/>
    <property type="molecule type" value="Genomic_DNA"/>
</dbReference>
<evidence type="ECO:0000313" key="8">
    <source>
        <dbReference type="EMBL" id="MER2491116.1"/>
    </source>
</evidence>
<feature type="transmembrane region" description="Helical" evidence="7">
    <location>
        <begin position="120"/>
        <end position="141"/>
    </location>
</feature>
<evidence type="ECO:0000256" key="3">
    <source>
        <dbReference type="ARBA" id="ARBA00022475"/>
    </source>
</evidence>
<keyword evidence="5 7" id="KW-1133">Transmembrane helix</keyword>
<comment type="subcellular location">
    <subcellularLocation>
        <location evidence="1">Cell membrane</location>
        <topology evidence="1">Multi-pass membrane protein</topology>
    </subcellularLocation>
</comment>
<reference evidence="8 9" key="1">
    <citation type="submission" date="2024-06" db="EMBL/GenBank/DDBJ databases">
        <authorList>
            <person name="Chen R.Y."/>
        </authorList>
    </citation>
    <scope>NUCLEOTIDE SEQUENCE [LARGE SCALE GENOMIC DNA]</scope>
    <source>
        <strain evidence="8 9">D2</strain>
    </source>
</reference>
<gene>
    <name evidence="8" type="ORF">ABS311_04395</name>
</gene>
<evidence type="ECO:0000256" key="7">
    <source>
        <dbReference type="SAM" id="Phobius"/>
    </source>
</evidence>
<feature type="transmembrane region" description="Helical" evidence="7">
    <location>
        <begin position="79"/>
        <end position="99"/>
    </location>
</feature>
<dbReference type="PANTHER" id="PTHR40043:SF1">
    <property type="entry name" value="UPF0719 INNER MEMBRANE PROTEIN YJFL"/>
    <property type="match status" value="1"/>
</dbReference>
<accession>A0ABV1RDX4</accession>
<evidence type="ECO:0000313" key="9">
    <source>
        <dbReference type="Proteomes" id="UP001467690"/>
    </source>
</evidence>
<keyword evidence="4 7" id="KW-0812">Transmembrane</keyword>
<feature type="transmembrane region" description="Helical" evidence="7">
    <location>
        <begin position="147"/>
        <end position="164"/>
    </location>
</feature>
<evidence type="ECO:0000256" key="4">
    <source>
        <dbReference type="ARBA" id="ARBA00022692"/>
    </source>
</evidence>
<dbReference type="RefSeq" id="WP_143870663.1">
    <property type="nucleotide sequence ID" value="NZ_CP041660.1"/>
</dbReference>
<feature type="transmembrane region" description="Helical" evidence="7">
    <location>
        <begin position="49"/>
        <end position="67"/>
    </location>
</feature>
<dbReference type="InterPro" id="IPR007140">
    <property type="entry name" value="DUF350"/>
</dbReference>
<evidence type="ECO:0000256" key="5">
    <source>
        <dbReference type="ARBA" id="ARBA00022989"/>
    </source>
</evidence>
<protein>
    <submittedName>
        <fullName evidence="8">DUF350 domain-containing protein</fullName>
    </submittedName>
</protein>
<dbReference type="Pfam" id="PF03994">
    <property type="entry name" value="DUF350"/>
    <property type="match status" value="2"/>
</dbReference>
<evidence type="ECO:0000256" key="1">
    <source>
        <dbReference type="ARBA" id="ARBA00004651"/>
    </source>
</evidence>
<comment type="caution">
    <text evidence="8">The sequence shown here is derived from an EMBL/GenBank/DDBJ whole genome shotgun (WGS) entry which is preliminary data.</text>
</comment>
<dbReference type="PANTHER" id="PTHR40043">
    <property type="entry name" value="UPF0719 INNER MEMBRANE PROTEIN YJFL"/>
    <property type="match status" value="1"/>
</dbReference>
<keyword evidence="3" id="KW-1003">Cell membrane</keyword>
<name>A0ABV1RDX4_9ALTE</name>
<feature type="transmembrane region" description="Helical" evidence="7">
    <location>
        <begin position="185"/>
        <end position="207"/>
    </location>
</feature>
<keyword evidence="6 7" id="KW-0472">Membrane</keyword>
<evidence type="ECO:0000256" key="2">
    <source>
        <dbReference type="ARBA" id="ARBA00005779"/>
    </source>
</evidence>